<feature type="region of interest" description="Disordered" evidence="2">
    <location>
        <begin position="207"/>
        <end position="319"/>
    </location>
</feature>
<proteinExistence type="predicted"/>
<feature type="compositionally biased region" description="Polar residues" evidence="2">
    <location>
        <begin position="270"/>
        <end position="279"/>
    </location>
</feature>
<evidence type="ECO:0000256" key="2">
    <source>
        <dbReference type="SAM" id="MobiDB-lite"/>
    </source>
</evidence>
<dbReference type="AlphaFoldDB" id="A0A167WKK9"/>
<protein>
    <submittedName>
        <fullName evidence="3">Subtilisin-like serine protease PR1C</fullName>
    </submittedName>
</protein>
<dbReference type="GO" id="GO:0004252">
    <property type="term" value="F:serine-type endopeptidase activity"/>
    <property type="evidence" value="ECO:0007669"/>
    <property type="project" value="InterPro"/>
</dbReference>
<dbReference type="SUPFAM" id="SSF52743">
    <property type="entry name" value="Subtilisin-like"/>
    <property type="match status" value="1"/>
</dbReference>
<dbReference type="InterPro" id="IPR036852">
    <property type="entry name" value="Peptidase_S8/S53_dom_sf"/>
</dbReference>
<keyword evidence="3" id="KW-0645">Protease</keyword>
<dbReference type="PROSITE" id="PS00136">
    <property type="entry name" value="SUBTILASE_ASP"/>
    <property type="match status" value="1"/>
</dbReference>
<dbReference type="Proteomes" id="UP000078544">
    <property type="component" value="Unassembled WGS sequence"/>
</dbReference>
<keyword evidence="1" id="KW-0378">Hydrolase</keyword>
<dbReference type="InterPro" id="IPR023827">
    <property type="entry name" value="Peptidase_S8_Asp-AS"/>
</dbReference>
<dbReference type="Gene3D" id="3.40.50.200">
    <property type="entry name" value="Peptidase S8/S53 domain"/>
    <property type="match status" value="1"/>
</dbReference>
<sequence length="319" mass="35386">MRRSRRRRPWQERLPENISQPNVKQDGEQEDPELRMCDSSQGNGRAPNTWNHVMTQIEKLHGKGFTGSGVKIAIIDTGCRSDVCAATAPPKIFRRAFTRRAAAAAAAAAPESSKNCVQSALINKDINGNKSISQLPGYPKLWTNHHDERDPKDFQWISALTAGGFAPAVRCKIVIQALSTMGNRENRGHWQSMELPEFSTQYVVGQGAPAVPNQPEEPSKKPEEPSKKPEEPAKKPESDDRIVFLGPDNGKKPEQPAKKPESDDRIFFRDQTTARSLQARTELCFPTPSGSKSRNVKADAGKQTEDDCDTFPDKQSSQL</sequence>
<keyword evidence="4" id="KW-1185">Reference proteome</keyword>
<organism evidence="3 4">
    <name type="scientific">Moelleriella libera RCEF 2490</name>
    <dbReference type="NCBI Taxonomy" id="1081109"/>
    <lineage>
        <taxon>Eukaryota</taxon>
        <taxon>Fungi</taxon>
        <taxon>Dikarya</taxon>
        <taxon>Ascomycota</taxon>
        <taxon>Pezizomycotina</taxon>
        <taxon>Sordariomycetes</taxon>
        <taxon>Hypocreomycetidae</taxon>
        <taxon>Hypocreales</taxon>
        <taxon>Clavicipitaceae</taxon>
        <taxon>Moelleriella</taxon>
    </lineage>
</organism>
<accession>A0A167WKK9</accession>
<gene>
    <name evidence="3" type="ORF">AAL_07915</name>
</gene>
<feature type="compositionally biased region" description="Basic and acidic residues" evidence="2">
    <location>
        <begin position="296"/>
        <end position="305"/>
    </location>
</feature>
<name>A0A167WKK9_9HYPO</name>
<evidence type="ECO:0000313" key="4">
    <source>
        <dbReference type="Proteomes" id="UP000078544"/>
    </source>
</evidence>
<feature type="region of interest" description="Disordered" evidence="2">
    <location>
        <begin position="1"/>
        <end position="48"/>
    </location>
</feature>
<evidence type="ECO:0000256" key="1">
    <source>
        <dbReference type="ARBA" id="ARBA00022801"/>
    </source>
</evidence>
<feature type="compositionally biased region" description="Polar residues" evidence="2">
    <location>
        <begin position="38"/>
        <end position="48"/>
    </location>
</feature>
<dbReference type="STRING" id="1081109.A0A167WKK9"/>
<feature type="compositionally biased region" description="Basic and acidic residues" evidence="2">
    <location>
        <begin position="217"/>
        <end position="242"/>
    </location>
</feature>
<dbReference type="GO" id="GO:0006508">
    <property type="term" value="P:proteolysis"/>
    <property type="evidence" value="ECO:0007669"/>
    <property type="project" value="UniProtKB-KW"/>
</dbReference>
<reference evidence="3 4" key="1">
    <citation type="journal article" date="2016" name="Genome Biol. Evol.">
        <title>Divergent and convergent evolution of fungal pathogenicity.</title>
        <authorList>
            <person name="Shang Y."/>
            <person name="Xiao G."/>
            <person name="Zheng P."/>
            <person name="Cen K."/>
            <person name="Zhan S."/>
            <person name="Wang C."/>
        </authorList>
    </citation>
    <scope>NUCLEOTIDE SEQUENCE [LARGE SCALE GENOMIC DNA]</scope>
    <source>
        <strain evidence="3 4">RCEF 2490</strain>
    </source>
</reference>
<dbReference type="EMBL" id="AZGY01000027">
    <property type="protein sequence ID" value="KZZ88972.1"/>
    <property type="molecule type" value="Genomic_DNA"/>
</dbReference>
<feature type="compositionally biased region" description="Basic and acidic residues" evidence="2">
    <location>
        <begin position="249"/>
        <end position="268"/>
    </location>
</feature>
<comment type="caution">
    <text evidence="3">The sequence shown here is derived from an EMBL/GenBank/DDBJ whole genome shotgun (WGS) entry which is preliminary data.</text>
</comment>
<evidence type="ECO:0000313" key="3">
    <source>
        <dbReference type="EMBL" id="KZZ88972.1"/>
    </source>
</evidence>